<dbReference type="AlphaFoldDB" id="A0A0N4UZ95"/>
<organism evidence="4">
    <name type="scientific">Enterobius vermicularis</name>
    <name type="common">Human pinworm</name>
    <dbReference type="NCBI Taxonomy" id="51028"/>
    <lineage>
        <taxon>Eukaryota</taxon>
        <taxon>Metazoa</taxon>
        <taxon>Ecdysozoa</taxon>
        <taxon>Nematoda</taxon>
        <taxon>Chromadorea</taxon>
        <taxon>Rhabditida</taxon>
        <taxon>Spirurina</taxon>
        <taxon>Oxyuridomorpha</taxon>
        <taxon>Oxyuroidea</taxon>
        <taxon>Oxyuridae</taxon>
        <taxon>Enterobius</taxon>
    </lineage>
</organism>
<dbReference type="Proteomes" id="UP000274131">
    <property type="component" value="Unassembled WGS sequence"/>
</dbReference>
<gene>
    <name evidence="2" type="ORF">EVEC_LOCUS2644</name>
</gene>
<keyword evidence="3" id="KW-1185">Reference proteome</keyword>
<evidence type="ECO:0000256" key="1">
    <source>
        <dbReference type="SAM" id="Phobius"/>
    </source>
</evidence>
<feature type="transmembrane region" description="Helical" evidence="1">
    <location>
        <begin position="285"/>
        <end position="309"/>
    </location>
</feature>
<protein>
    <submittedName>
        <fullName evidence="4">CASPASE_P20 domain-containing protein</fullName>
    </submittedName>
</protein>
<keyword evidence="1" id="KW-0812">Transmembrane</keyword>
<evidence type="ECO:0000313" key="2">
    <source>
        <dbReference type="EMBL" id="VDD87501.1"/>
    </source>
</evidence>
<evidence type="ECO:0000313" key="3">
    <source>
        <dbReference type="Proteomes" id="UP000274131"/>
    </source>
</evidence>
<accession>A0A0N4UZ95</accession>
<keyword evidence="1" id="KW-0472">Membrane</keyword>
<reference evidence="2 3" key="2">
    <citation type="submission" date="2018-10" db="EMBL/GenBank/DDBJ databases">
        <authorList>
            <consortium name="Pathogen Informatics"/>
        </authorList>
    </citation>
    <scope>NUCLEOTIDE SEQUENCE [LARGE SCALE GENOMIC DNA]</scope>
</reference>
<sequence length="325" mass="37484">MSNKWFSSFKHVMDYRLTAQLKDFNKLVIYGNFRLDAVDLGFLVIIITIVIVRHDIVEAEENCNEISFAHLLSCENMREYNLLRGLFGEAPEEEVEHIQEEILGLKFRDILTFFDASDTSFISEKIKENEQEGQGDCFSIVFSYNKTAFLNEEVVRRACNEPVVTYICKFKVHYKAYEQMILAASAEKEQKYDTLKKIKDETRGGRKAYNIYTYYTNEMDSDEENDAATQFLHSVLIFHFSNTFSFLILKLNIILSYELDAASACIYEFNTVTDSIIIKYRTENITLCLAISCFIFLIILVASALASAVEKESLRNSYVSETSNV</sequence>
<feature type="transmembrane region" description="Helical" evidence="1">
    <location>
        <begin position="33"/>
        <end position="52"/>
    </location>
</feature>
<proteinExistence type="predicted"/>
<dbReference type="WBParaSite" id="EVEC_0000293601-mRNA-1">
    <property type="protein sequence ID" value="EVEC_0000293601-mRNA-1"/>
    <property type="gene ID" value="EVEC_0000293601"/>
</dbReference>
<dbReference type="EMBL" id="UXUI01007421">
    <property type="protein sequence ID" value="VDD87501.1"/>
    <property type="molecule type" value="Genomic_DNA"/>
</dbReference>
<evidence type="ECO:0000313" key="4">
    <source>
        <dbReference type="WBParaSite" id="EVEC_0000293601-mRNA-1"/>
    </source>
</evidence>
<reference evidence="4" key="1">
    <citation type="submission" date="2017-02" db="UniProtKB">
        <authorList>
            <consortium name="WormBaseParasite"/>
        </authorList>
    </citation>
    <scope>IDENTIFICATION</scope>
</reference>
<keyword evidence="1" id="KW-1133">Transmembrane helix</keyword>
<name>A0A0N4UZ95_ENTVE</name>